<proteinExistence type="predicted"/>
<dbReference type="EMBL" id="LSRX01000554">
    <property type="protein sequence ID" value="OLP94190.1"/>
    <property type="molecule type" value="Genomic_DNA"/>
</dbReference>
<gene>
    <name evidence="2" type="primary">GIP</name>
    <name evidence="2" type="ORF">AK812_SmicGene23833</name>
</gene>
<dbReference type="AlphaFoldDB" id="A0A1Q9DGH2"/>
<dbReference type="OrthoDB" id="446572at2759"/>
<sequence>MRWVLTIKGLDHQPQRGKCKARLVLLGYSDPDLLELSTAAPTMTRRSRQLVLGLATHRRWRPWKADAKAAFLQGSPRERERNILTLPVPELSHALGVPQGEAVRLVKAAYGLASAPRSWFLDVAEVLRGKCGLRQLKSDACTWIMDSPRGPIGAISLHVDDFLICGEEAEPAWQEVLRVLKGSFRWSDWENTPFVHCGVMIDQLPDYSFSLSQAEYCLELKQIDLDSAQTEGISAAEMHVAVSVQNLEPESLEDLVFTCWTDTAVGNRPDMSSTGGYAVGMAKPRLLQGERSPVNLVAWKSGKLPRVARSSLSAEIQALSEGEQELTVCRLQWAEMLGHTPDLRKAWETAAKVPGALVVDAKSVYDAGSKGDTASSLFSMKEKYAALELMAVVESIGLMNTSLLWVSSEAQLADGLTKSQAQYYIRGFLQGLQMWTVKHDPDFVAAKKKKRLEHREDASAASCTAVLTAASERDFWGM</sequence>
<organism evidence="2 3">
    <name type="scientific">Symbiodinium microadriaticum</name>
    <name type="common">Dinoflagellate</name>
    <name type="synonym">Zooxanthella microadriatica</name>
    <dbReference type="NCBI Taxonomy" id="2951"/>
    <lineage>
        <taxon>Eukaryota</taxon>
        <taxon>Sar</taxon>
        <taxon>Alveolata</taxon>
        <taxon>Dinophyceae</taxon>
        <taxon>Suessiales</taxon>
        <taxon>Symbiodiniaceae</taxon>
        <taxon>Symbiodinium</taxon>
    </lineage>
</organism>
<evidence type="ECO:0000313" key="3">
    <source>
        <dbReference type="Proteomes" id="UP000186817"/>
    </source>
</evidence>
<protein>
    <submittedName>
        <fullName evidence="2">Copia protein</fullName>
    </submittedName>
</protein>
<dbReference type="InterPro" id="IPR013103">
    <property type="entry name" value="RVT_2"/>
</dbReference>
<keyword evidence="3" id="KW-1185">Reference proteome</keyword>
<feature type="domain" description="Reverse transcriptase Ty1/copia-type" evidence="1">
    <location>
        <begin position="2"/>
        <end position="219"/>
    </location>
</feature>
<comment type="caution">
    <text evidence="2">The sequence shown here is derived from an EMBL/GenBank/DDBJ whole genome shotgun (WGS) entry which is preliminary data.</text>
</comment>
<reference evidence="2 3" key="1">
    <citation type="submission" date="2016-02" db="EMBL/GenBank/DDBJ databases">
        <title>Genome analysis of coral dinoflagellate symbionts highlights evolutionary adaptations to a symbiotic lifestyle.</title>
        <authorList>
            <person name="Aranda M."/>
            <person name="Li Y."/>
            <person name="Liew Y.J."/>
            <person name="Baumgarten S."/>
            <person name="Simakov O."/>
            <person name="Wilson M."/>
            <person name="Piel J."/>
            <person name="Ashoor H."/>
            <person name="Bougouffa S."/>
            <person name="Bajic V.B."/>
            <person name="Ryu T."/>
            <person name="Ravasi T."/>
            <person name="Bayer T."/>
            <person name="Micklem G."/>
            <person name="Kim H."/>
            <person name="Bhak J."/>
            <person name="Lajeunesse T.C."/>
            <person name="Voolstra C.R."/>
        </authorList>
    </citation>
    <scope>NUCLEOTIDE SEQUENCE [LARGE SCALE GENOMIC DNA]</scope>
    <source>
        <strain evidence="2 3">CCMP2467</strain>
    </source>
</reference>
<evidence type="ECO:0000259" key="1">
    <source>
        <dbReference type="Pfam" id="PF07727"/>
    </source>
</evidence>
<dbReference type="Proteomes" id="UP000186817">
    <property type="component" value="Unassembled WGS sequence"/>
</dbReference>
<accession>A0A1Q9DGH2</accession>
<dbReference type="Pfam" id="PF07727">
    <property type="entry name" value="RVT_2"/>
    <property type="match status" value="1"/>
</dbReference>
<evidence type="ECO:0000313" key="2">
    <source>
        <dbReference type="EMBL" id="OLP94190.1"/>
    </source>
</evidence>
<name>A0A1Q9DGH2_SYMMI</name>